<keyword evidence="2" id="KW-1185">Reference proteome</keyword>
<gene>
    <name evidence="1" type="ORF">BT96DRAFT_943384</name>
</gene>
<protein>
    <submittedName>
        <fullName evidence="1">Uncharacterized protein</fullName>
    </submittedName>
</protein>
<dbReference type="AlphaFoldDB" id="A0A6A4HAA9"/>
<sequence length="148" mass="16055">MPLCNSPAKLTTTARDFANSPPYFPAKTPARTYGSKGKNRIPSCQSATALAYQELEVLPLPTVHAAADSGGSETINSDDEIIFISSSRAVSEQKRVVLLVSNVRLGLSSANESDEDVILVSVGAVVGFRVWNPAQVFLLHMYATYWYM</sequence>
<dbReference type="EMBL" id="ML769556">
    <property type="protein sequence ID" value="KAE9394157.1"/>
    <property type="molecule type" value="Genomic_DNA"/>
</dbReference>
<dbReference type="OrthoDB" id="2958916at2759"/>
<name>A0A6A4HAA9_9AGAR</name>
<evidence type="ECO:0000313" key="2">
    <source>
        <dbReference type="Proteomes" id="UP000799118"/>
    </source>
</evidence>
<organism evidence="1 2">
    <name type="scientific">Gymnopus androsaceus JB14</name>
    <dbReference type="NCBI Taxonomy" id="1447944"/>
    <lineage>
        <taxon>Eukaryota</taxon>
        <taxon>Fungi</taxon>
        <taxon>Dikarya</taxon>
        <taxon>Basidiomycota</taxon>
        <taxon>Agaricomycotina</taxon>
        <taxon>Agaricomycetes</taxon>
        <taxon>Agaricomycetidae</taxon>
        <taxon>Agaricales</taxon>
        <taxon>Marasmiineae</taxon>
        <taxon>Omphalotaceae</taxon>
        <taxon>Gymnopus</taxon>
    </lineage>
</organism>
<proteinExistence type="predicted"/>
<accession>A0A6A4HAA9</accession>
<dbReference type="Proteomes" id="UP000799118">
    <property type="component" value="Unassembled WGS sequence"/>
</dbReference>
<evidence type="ECO:0000313" key="1">
    <source>
        <dbReference type="EMBL" id="KAE9394157.1"/>
    </source>
</evidence>
<reference evidence="1" key="1">
    <citation type="journal article" date="2019" name="Environ. Microbiol.">
        <title>Fungal ecological strategies reflected in gene transcription - a case study of two litter decomposers.</title>
        <authorList>
            <person name="Barbi F."/>
            <person name="Kohler A."/>
            <person name="Barry K."/>
            <person name="Baskaran P."/>
            <person name="Daum C."/>
            <person name="Fauchery L."/>
            <person name="Ihrmark K."/>
            <person name="Kuo A."/>
            <person name="LaButti K."/>
            <person name="Lipzen A."/>
            <person name="Morin E."/>
            <person name="Grigoriev I.V."/>
            <person name="Henrissat B."/>
            <person name="Lindahl B."/>
            <person name="Martin F."/>
        </authorList>
    </citation>
    <scope>NUCLEOTIDE SEQUENCE</scope>
    <source>
        <strain evidence="1">JB14</strain>
    </source>
</reference>